<evidence type="ECO:0000313" key="2">
    <source>
        <dbReference type="Proteomes" id="UP000887566"/>
    </source>
</evidence>
<sequence length="158" mass="18012">MKIILCLSFFLCVAGVLSDDYETIDGNLPSSYDEFIENQLETTEQLNEEELSAMPESPLTDDIAPNKALCWDSRLARFVEAGLQMYPTNMAKMTRYILDQIVRSRYPGFWMVHGQKVAYGTQGPDWQTLSSGNVFSGTNPNTCFLHNTKFYIIVVRLY</sequence>
<keyword evidence="1" id="KW-0732">Signal</keyword>
<accession>A0A914WPL9</accession>
<evidence type="ECO:0000313" key="3">
    <source>
        <dbReference type="WBParaSite" id="PSAMB.scaffold446size50759.g5902.t1"/>
    </source>
</evidence>
<protein>
    <submittedName>
        <fullName evidence="3">Uncharacterized protein</fullName>
    </submittedName>
</protein>
<evidence type="ECO:0000256" key="1">
    <source>
        <dbReference type="SAM" id="SignalP"/>
    </source>
</evidence>
<organism evidence="2 3">
    <name type="scientific">Plectus sambesii</name>
    <dbReference type="NCBI Taxonomy" id="2011161"/>
    <lineage>
        <taxon>Eukaryota</taxon>
        <taxon>Metazoa</taxon>
        <taxon>Ecdysozoa</taxon>
        <taxon>Nematoda</taxon>
        <taxon>Chromadorea</taxon>
        <taxon>Plectida</taxon>
        <taxon>Plectina</taxon>
        <taxon>Plectoidea</taxon>
        <taxon>Plectidae</taxon>
        <taxon>Plectus</taxon>
    </lineage>
</organism>
<dbReference type="Proteomes" id="UP000887566">
    <property type="component" value="Unplaced"/>
</dbReference>
<name>A0A914WPL9_9BILA</name>
<dbReference type="WBParaSite" id="PSAMB.scaffold446size50759.g5902.t1">
    <property type="protein sequence ID" value="PSAMB.scaffold446size50759.g5902.t1"/>
    <property type="gene ID" value="PSAMB.scaffold446size50759.g5902"/>
</dbReference>
<feature type="signal peptide" evidence="1">
    <location>
        <begin position="1"/>
        <end position="18"/>
    </location>
</feature>
<feature type="chain" id="PRO_5036872521" evidence="1">
    <location>
        <begin position="19"/>
        <end position="158"/>
    </location>
</feature>
<dbReference type="AlphaFoldDB" id="A0A914WPL9"/>
<proteinExistence type="predicted"/>
<reference evidence="3" key="1">
    <citation type="submission" date="2022-11" db="UniProtKB">
        <authorList>
            <consortium name="WormBaseParasite"/>
        </authorList>
    </citation>
    <scope>IDENTIFICATION</scope>
</reference>
<keyword evidence="2" id="KW-1185">Reference proteome</keyword>